<reference evidence="1 2" key="1">
    <citation type="journal article" date="2023" name="Science">
        <title>Complex scaffold remodeling in plant triterpene biosynthesis.</title>
        <authorList>
            <person name="De La Pena R."/>
            <person name="Hodgson H."/>
            <person name="Liu J.C."/>
            <person name="Stephenson M.J."/>
            <person name="Martin A.C."/>
            <person name="Owen C."/>
            <person name="Harkess A."/>
            <person name="Leebens-Mack J."/>
            <person name="Jimenez L.E."/>
            <person name="Osbourn A."/>
            <person name="Sattely E.S."/>
        </authorList>
    </citation>
    <scope>NUCLEOTIDE SEQUENCE [LARGE SCALE GENOMIC DNA]</scope>
    <source>
        <strain evidence="2">cv. JPN11</strain>
        <tissue evidence="1">Leaf</tissue>
    </source>
</reference>
<organism evidence="1 2">
    <name type="scientific">Melia azedarach</name>
    <name type="common">Chinaberry tree</name>
    <dbReference type="NCBI Taxonomy" id="155640"/>
    <lineage>
        <taxon>Eukaryota</taxon>
        <taxon>Viridiplantae</taxon>
        <taxon>Streptophyta</taxon>
        <taxon>Embryophyta</taxon>
        <taxon>Tracheophyta</taxon>
        <taxon>Spermatophyta</taxon>
        <taxon>Magnoliopsida</taxon>
        <taxon>eudicotyledons</taxon>
        <taxon>Gunneridae</taxon>
        <taxon>Pentapetalae</taxon>
        <taxon>rosids</taxon>
        <taxon>malvids</taxon>
        <taxon>Sapindales</taxon>
        <taxon>Meliaceae</taxon>
        <taxon>Melia</taxon>
    </lineage>
</organism>
<protein>
    <submittedName>
        <fullName evidence="1">Protochlorophyllide-dependent translocon component 52, chloroplastic</fullName>
    </submittedName>
</protein>
<name>A0ACC1YM12_MELAZ</name>
<sequence length="96" mass="10626">MPPREQQMNRYWTHVVHCSSCSPAHKTLNALEAILQLISVASIGIATATKQKAVPAAARTAFVSVVVACFAASKWLAHFIYKNFHYHDYNHALCGD</sequence>
<dbReference type="EMBL" id="CM051395">
    <property type="protein sequence ID" value="KAJ4724043.1"/>
    <property type="molecule type" value="Genomic_DNA"/>
</dbReference>
<dbReference type="Proteomes" id="UP001164539">
    <property type="component" value="Chromosome 2"/>
</dbReference>
<keyword evidence="2" id="KW-1185">Reference proteome</keyword>
<accession>A0ACC1YM12</accession>
<gene>
    <name evidence="1" type="ORF">OWV82_003077</name>
</gene>
<evidence type="ECO:0000313" key="1">
    <source>
        <dbReference type="EMBL" id="KAJ4724043.1"/>
    </source>
</evidence>
<proteinExistence type="predicted"/>
<comment type="caution">
    <text evidence="1">The sequence shown here is derived from an EMBL/GenBank/DDBJ whole genome shotgun (WGS) entry which is preliminary data.</text>
</comment>
<evidence type="ECO:0000313" key="2">
    <source>
        <dbReference type="Proteomes" id="UP001164539"/>
    </source>
</evidence>